<name>A0A4S2KMW4_9HYME</name>
<dbReference type="AlphaFoldDB" id="A0A4S2KMW4"/>
<dbReference type="Gene3D" id="2.40.50.90">
    <property type="match status" value="1"/>
</dbReference>
<evidence type="ECO:0000256" key="1">
    <source>
        <dbReference type="PROSITE-ProRule" id="PRU00117"/>
    </source>
</evidence>
<dbReference type="Proteomes" id="UP000310200">
    <property type="component" value="Unassembled WGS sequence"/>
</dbReference>
<dbReference type="PROSITE" id="PS50084">
    <property type="entry name" value="KH_TYPE_1"/>
    <property type="match status" value="2"/>
</dbReference>
<organism evidence="4 5">
    <name type="scientific">Temnothorax longispinosus</name>
    <dbReference type="NCBI Taxonomy" id="300112"/>
    <lineage>
        <taxon>Eukaryota</taxon>
        <taxon>Metazoa</taxon>
        <taxon>Ecdysozoa</taxon>
        <taxon>Arthropoda</taxon>
        <taxon>Hexapoda</taxon>
        <taxon>Insecta</taxon>
        <taxon>Pterygota</taxon>
        <taxon>Neoptera</taxon>
        <taxon>Endopterygota</taxon>
        <taxon>Hymenoptera</taxon>
        <taxon>Apocrita</taxon>
        <taxon>Aculeata</taxon>
        <taxon>Formicoidea</taxon>
        <taxon>Formicidae</taxon>
        <taxon>Myrmicinae</taxon>
        <taxon>Temnothorax</taxon>
    </lineage>
</organism>
<dbReference type="SMART" id="SM00322">
    <property type="entry name" value="KH"/>
    <property type="match status" value="3"/>
</dbReference>
<feature type="domain" description="Tudor" evidence="3">
    <location>
        <begin position="370"/>
        <end position="429"/>
    </location>
</feature>
<dbReference type="PANTHER" id="PTHR22948">
    <property type="entry name" value="TUDOR DOMAIN CONTAINING PROTEIN"/>
    <property type="match status" value="1"/>
</dbReference>
<dbReference type="InterPro" id="IPR002999">
    <property type="entry name" value="Tudor"/>
</dbReference>
<dbReference type="Gene3D" id="3.30.1370.10">
    <property type="entry name" value="K Homology domain, type 1"/>
    <property type="match status" value="3"/>
</dbReference>
<dbReference type="SMART" id="SM00333">
    <property type="entry name" value="TUDOR"/>
    <property type="match status" value="1"/>
</dbReference>
<dbReference type="InterPro" id="IPR004088">
    <property type="entry name" value="KH_dom_type_1"/>
</dbReference>
<proteinExistence type="predicted"/>
<dbReference type="EMBL" id="QBLH01001850">
    <property type="protein sequence ID" value="TGZ50870.1"/>
    <property type="molecule type" value="Genomic_DNA"/>
</dbReference>
<evidence type="ECO:0000256" key="2">
    <source>
        <dbReference type="SAM" id="Phobius"/>
    </source>
</evidence>
<keyword evidence="5" id="KW-1185">Reference proteome</keyword>
<feature type="transmembrane region" description="Helical" evidence="2">
    <location>
        <begin position="12"/>
        <end position="36"/>
    </location>
</feature>
<dbReference type="SUPFAM" id="SSF63748">
    <property type="entry name" value="Tudor/PWWP/MBT"/>
    <property type="match status" value="1"/>
</dbReference>
<keyword evidence="2" id="KW-0472">Membrane</keyword>
<dbReference type="PROSITE" id="PS50304">
    <property type="entry name" value="TUDOR"/>
    <property type="match status" value="1"/>
</dbReference>
<dbReference type="InterPro" id="IPR050621">
    <property type="entry name" value="Tudor_domain_containing"/>
</dbReference>
<keyword evidence="2" id="KW-1133">Transmembrane helix</keyword>
<dbReference type="InterPro" id="IPR035437">
    <property type="entry name" value="SNase_OB-fold_sf"/>
</dbReference>
<accession>A0A4S2KMW4</accession>
<dbReference type="Gene3D" id="2.30.30.140">
    <property type="match status" value="1"/>
</dbReference>
<evidence type="ECO:0000313" key="5">
    <source>
        <dbReference type="Proteomes" id="UP000310200"/>
    </source>
</evidence>
<dbReference type="GO" id="GO:0043186">
    <property type="term" value="C:P granule"/>
    <property type="evidence" value="ECO:0007669"/>
    <property type="project" value="TreeGrafter"/>
</dbReference>
<reference evidence="4 5" key="1">
    <citation type="journal article" date="2019" name="Philos. Trans. R. Soc. Lond., B, Biol. Sci.">
        <title>Ant behaviour and brain gene expression of defending hosts depend on the ecological success of the intruding social parasite.</title>
        <authorList>
            <person name="Kaur R."/>
            <person name="Stoldt M."/>
            <person name="Jongepier E."/>
            <person name="Feldmeyer B."/>
            <person name="Menzel F."/>
            <person name="Bornberg-Bauer E."/>
            <person name="Foitzik S."/>
        </authorList>
    </citation>
    <scope>NUCLEOTIDE SEQUENCE [LARGE SCALE GENOMIC DNA]</scope>
    <source>
        <tissue evidence="4">Whole body</tissue>
    </source>
</reference>
<dbReference type="Pfam" id="PF00013">
    <property type="entry name" value="KH_1"/>
    <property type="match status" value="2"/>
</dbReference>
<dbReference type="Pfam" id="PF00567">
    <property type="entry name" value="TUDOR"/>
    <property type="match status" value="1"/>
</dbReference>
<dbReference type="InterPro" id="IPR004087">
    <property type="entry name" value="KH_dom"/>
</dbReference>
<keyword evidence="2" id="KW-0812">Transmembrane</keyword>
<sequence length="625" mass="70404">MKWISSVNRQSVLPILLGISLTTFGLSVALVLFNMLEKDDDDDRKKHDRVAKRESKRKEVCVKLSIPHKCVPAVIGKGGTVITNIQELTNTRIKMDEEIAFNSERICNIWSDDMKNITSARSMIQYIVENQPVIETFELFLPFEAFKEVFPRPAEFVQQIQKTYGVKVTVENVGLKQRVTIKGTVDQIASAVIEIEDRVQENFEAQCQLETYLSSGRMPEYCGDSDAEDMINGPDSDIYDYLVPYNVCRGIIEKDRCAMEEIEKSSGAKIIGYEAIANYKDTRDRNIVIKGTDEQVKLAASLIKSKTKHLILNPALQNGSMEVFVSAMKSPNLFWIQVINCANVELQCLVYEMTEYYNKEENCKLHILKTIIKGQTVAVRHKYDNKWYRAEVMSVLNSPMYQVFLVDYGDVKIVHEDDMLELCTNMLSLRQQAVECSLINVKPPGDKWTSKACEKFAEFVHLGKWEPLIATVKGYKERVVAHEEPHRKGSVIPCIDLYDKASNRNIGDNLVQIGLAEIEEGIALTLLCAVCGVLGGRRYIAIPVDGIDGIDVIEVNPLTPSLSRVARQTEAYVPVAVSSASHQDDSEIQRSERSAARVLDYVDFGGHTGSNGAFSWYADYPAHRL</sequence>
<gene>
    <name evidence="4" type="ORF">DBV15_09287</name>
</gene>
<dbReference type="GO" id="GO:0007283">
    <property type="term" value="P:spermatogenesis"/>
    <property type="evidence" value="ECO:0007669"/>
    <property type="project" value="TreeGrafter"/>
</dbReference>
<dbReference type="GO" id="GO:0030719">
    <property type="term" value="P:P granule organization"/>
    <property type="evidence" value="ECO:0007669"/>
    <property type="project" value="TreeGrafter"/>
</dbReference>
<dbReference type="GO" id="GO:0003723">
    <property type="term" value="F:RNA binding"/>
    <property type="evidence" value="ECO:0007669"/>
    <property type="project" value="UniProtKB-UniRule"/>
</dbReference>
<dbReference type="GO" id="GO:0005739">
    <property type="term" value="C:mitochondrion"/>
    <property type="evidence" value="ECO:0007669"/>
    <property type="project" value="UniProtKB-ARBA"/>
</dbReference>
<keyword evidence="1" id="KW-0694">RNA-binding</keyword>
<protein>
    <recommendedName>
        <fullName evidence="3">Tudor domain-containing protein</fullName>
    </recommendedName>
</protein>
<dbReference type="SUPFAM" id="SSF54791">
    <property type="entry name" value="Eukaryotic type KH-domain (KH-domain type I)"/>
    <property type="match status" value="3"/>
</dbReference>
<evidence type="ECO:0000259" key="3">
    <source>
        <dbReference type="PROSITE" id="PS50304"/>
    </source>
</evidence>
<dbReference type="GO" id="GO:0034587">
    <property type="term" value="P:piRNA processing"/>
    <property type="evidence" value="ECO:0007669"/>
    <property type="project" value="TreeGrafter"/>
</dbReference>
<dbReference type="PANTHER" id="PTHR22948:SF29">
    <property type="entry name" value="FI02030P-RELATED"/>
    <property type="match status" value="1"/>
</dbReference>
<dbReference type="InterPro" id="IPR036612">
    <property type="entry name" value="KH_dom_type_1_sf"/>
</dbReference>
<dbReference type="STRING" id="300112.A0A4S2KMW4"/>
<dbReference type="CDD" id="cd00105">
    <property type="entry name" value="KH-I"/>
    <property type="match status" value="2"/>
</dbReference>
<evidence type="ECO:0000313" key="4">
    <source>
        <dbReference type="EMBL" id="TGZ50870.1"/>
    </source>
</evidence>
<comment type="caution">
    <text evidence="4">The sequence shown here is derived from an EMBL/GenBank/DDBJ whole genome shotgun (WGS) entry which is preliminary data.</text>
</comment>